<dbReference type="CDD" id="cd04301">
    <property type="entry name" value="NAT_SF"/>
    <property type="match status" value="1"/>
</dbReference>
<dbReference type="PANTHER" id="PTHR43072">
    <property type="entry name" value="N-ACETYLTRANSFERASE"/>
    <property type="match status" value="1"/>
</dbReference>
<dbReference type="Proteomes" id="UP000623172">
    <property type="component" value="Unassembled WGS sequence"/>
</dbReference>
<dbReference type="GO" id="GO:0016747">
    <property type="term" value="F:acyltransferase activity, transferring groups other than amino-acyl groups"/>
    <property type="evidence" value="ECO:0007669"/>
    <property type="project" value="InterPro"/>
</dbReference>
<name>A0A926D6I2_9FIRM</name>
<dbReference type="Gene3D" id="3.40.630.30">
    <property type="match status" value="1"/>
</dbReference>
<sequence>MTARIRWVKPEDAARIREIYAPYVLHTPVTFECSVPSVQEFEERIAHTMERYPYLVFEMDGRVEGYAYASSFHTRQAYQWDAETSIYVNLDMQRGGVGRALYEALLFLLREQGYCNAYACLGLPNEQSERFHRSLGFSSVGIFQRAGFKNGQWHDVLWMEKNLRLCEHPAPPVPADKLEDPIRDEALCRGVNLYLARMKK</sequence>
<keyword evidence="3" id="KW-1185">Reference proteome</keyword>
<comment type="caution">
    <text evidence="2">The sequence shown here is derived from an EMBL/GenBank/DDBJ whole genome shotgun (WGS) entry which is preliminary data.</text>
</comment>
<dbReference type="PANTHER" id="PTHR43072:SF8">
    <property type="entry name" value="ACYLTRANSFERASE FABY-RELATED"/>
    <property type="match status" value="1"/>
</dbReference>
<reference evidence="2" key="1">
    <citation type="submission" date="2020-08" db="EMBL/GenBank/DDBJ databases">
        <title>Genome public.</title>
        <authorList>
            <person name="Liu C."/>
            <person name="Sun Q."/>
        </authorList>
    </citation>
    <scope>NUCLEOTIDE SEQUENCE</scope>
    <source>
        <strain evidence="2">NSJ-53</strain>
    </source>
</reference>
<dbReference type="PROSITE" id="PS51186">
    <property type="entry name" value="GNAT"/>
    <property type="match status" value="1"/>
</dbReference>
<dbReference type="AlphaFoldDB" id="A0A926D6I2"/>
<dbReference type="Pfam" id="PF13420">
    <property type="entry name" value="Acetyltransf_4"/>
    <property type="match status" value="1"/>
</dbReference>
<dbReference type="RefSeq" id="WP_249317460.1">
    <property type="nucleotide sequence ID" value="NZ_JACRSR010000007.1"/>
</dbReference>
<dbReference type="InterPro" id="IPR000182">
    <property type="entry name" value="GNAT_dom"/>
</dbReference>
<dbReference type="InterPro" id="IPR016181">
    <property type="entry name" value="Acyl_CoA_acyltransferase"/>
</dbReference>
<feature type="domain" description="N-acetyltransferase" evidence="1">
    <location>
        <begin position="3"/>
        <end position="164"/>
    </location>
</feature>
<dbReference type="SUPFAM" id="SSF55729">
    <property type="entry name" value="Acyl-CoA N-acyltransferases (Nat)"/>
    <property type="match status" value="1"/>
</dbReference>
<gene>
    <name evidence="2" type="ORF">H8696_10855</name>
</gene>
<organism evidence="2 3">
    <name type="scientific">Gehongia tenuis</name>
    <dbReference type="NCBI Taxonomy" id="2763655"/>
    <lineage>
        <taxon>Bacteria</taxon>
        <taxon>Bacillati</taxon>
        <taxon>Bacillota</taxon>
        <taxon>Clostridia</taxon>
        <taxon>Christensenellales</taxon>
        <taxon>Christensenellaceae</taxon>
        <taxon>Gehongia</taxon>
    </lineage>
</organism>
<protein>
    <submittedName>
        <fullName evidence="2">N-acetyltransferase</fullName>
    </submittedName>
</protein>
<evidence type="ECO:0000313" key="2">
    <source>
        <dbReference type="EMBL" id="MBC8532342.1"/>
    </source>
</evidence>
<accession>A0A926D6I2</accession>
<evidence type="ECO:0000313" key="3">
    <source>
        <dbReference type="Proteomes" id="UP000623172"/>
    </source>
</evidence>
<evidence type="ECO:0000259" key="1">
    <source>
        <dbReference type="PROSITE" id="PS51186"/>
    </source>
</evidence>
<proteinExistence type="predicted"/>
<dbReference type="EMBL" id="JACRSR010000007">
    <property type="protein sequence ID" value="MBC8532342.1"/>
    <property type="molecule type" value="Genomic_DNA"/>
</dbReference>